<evidence type="ECO:0000256" key="1">
    <source>
        <dbReference type="ARBA" id="ARBA00004496"/>
    </source>
</evidence>
<feature type="domain" description="YrdC-like" evidence="12">
    <location>
        <begin position="7"/>
        <end position="185"/>
    </location>
</feature>
<evidence type="ECO:0000256" key="7">
    <source>
        <dbReference type="ARBA" id="ARBA00022695"/>
    </source>
</evidence>
<dbReference type="EMBL" id="CP060791">
    <property type="protein sequence ID" value="QVE49052.1"/>
    <property type="molecule type" value="Genomic_DNA"/>
</dbReference>
<evidence type="ECO:0000313" key="14">
    <source>
        <dbReference type="Proteomes" id="UP000680625"/>
    </source>
</evidence>
<proteinExistence type="inferred from homology"/>
<dbReference type="SUPFAM" id="SSF55821">
    <property type="entry name" value="YrdC/RibB"/>
    <property type="match status" value="1"/>
</dbReference>
<evidence type="ECO:0000256" key="6">
    <source>
        <dbReference type="ARBA" id="ARBA00022694"/>
    </source>
</evidence>
<comment type="subcellular location">
    <subcellularLocation>
        <location evidence="1">Cytoplasm</location>
    </subcellularLocation>
</comment>
<evidence type="ECO:0000256" key="8">
    <source>
        <dbReference type="ARBA" id="ARBA00022741"/>
    </source>
</evidence>
<dbReference type="PANTHER" id="PTHR17490">
    <property type="entry name" value="SUA5"/>
    <property type="match status" value="1"/>
</dbReference>
<keyword evidence="14" id="KW-1185">Reference proteome</keyword>
<evidence type="ECO:0000256" key="3">
    <source>
        <dbReference type="ARBA" id="ARBA00012584"/>
    </source>
</evidence>
<evidence type="ECO:0000256" key="5">
    <source>
        <dbReference type="ARBA" id="ARBA00022679"/>
    </source>
</evidence>
<evidence type="ECO:0000256" key="9">
    <source>
        <dbReference type="ARBA" id="ARBA00022840"/>
    </source>
</evidence>
<dbReference type="GeneID" id="301704970"/>
<organism evidence="13 14">
    <name type="scientific">Chlamydia crocodili</name>
    <dbReference type="NCBI Taxonomy" id="2766982"/>
    <lineage>
        <taxon>Bacteria</taxon>
        <taxon>Pseudomonadati</taxon>
        <taxon>Chlamydiota</taxon>
        <taxon>Chlamydiia</taxon>
        <taxon>Chlamydiales</taxon>
        <taxon>Chlamydiaceae</taxon>
        <taxon>Chlamydia/Chlamydophila group</taxon>
        <taxon>Chlamydia</taxon>
    </lineage>
</organism>
<evidence type="ECO:0000313" key="13">
    <source>
        <dbReference type="EMBL" id="QVE49052.1"/>
    </source>
</evidence>
<evidence type="ECO:0000256" key="11">
    <source>
        <dbReference type="ARBA" id="ARBA00048366"/>
    </source>
</evidence>
<evidence type="ECO:0000256" key="4">
    <source>
        <dbReference type="ARBA" id="ARBA00022490"/>
    </source>
</evidence>
<comment type="catalytic activity">
    <reaction evidence="11">
        <text>L-threonine + hydrogencarbonate + ATP = L-threonylcarbamoyladenylate + diphosphate + H2O</text>
        <dbReference type="Rhea" id="RHEA:36407"/>
        <dbReference type="ChEBI" id="CHEBI:15377"/>
        <dbReference type="ChEBI" id="CHEBI:17544"/>
        <dbReference type="ChEBI" id="CHEBI:30616"/>
        <dbReference type="ChEBI" id="CHEBI:33019"/>
        <dbReference type="ChEBI" id="CHEBI:57926"/>
        <dbReference type="ChEBI" id="CHEBI:73682"/>
        <dbReference type="EC" id="2.7.7.87"/>
    </reaction>
</comment>
<evidence type="ECO:0000259" key="12">
    <source>
        <dbReference type="PROSITE" id="PS51163"/>
    </source>
</evidence>
<accession>A0ABX8CHI0</accession>
<dbReference type="InterPro" id="IPR011416">
    <property type="entry name" value="YdrC-type_chlamyd"/>
</dbReference>
<keyword evidence="6" id="KW-0819">tRNA processing</keyword>
<keyword evidence="4" id="KW-0963">Cytoplasm</keyword>
<keyword evidence="9" id="KW-0067">ATP-binding</keyword>
<sequence length="285" mass="32042">MSGTDPDFYLRQAANYLHKGKVIAFPTDTVYGLAVALDAPNAEECIYSLKHRDRSKSLVVYVNTLKDIEKFSGYPLSSQAIKLAHEFLPGPLTLLIDHKNARFSQEKLGFRILSLPIIERLIDLSGPLLGTSANISNFPPAVVSEEVVEDFSNDDIFIIPGQCSYGLESTVISTDPLKIYREGIISRQSIEEIMGETIAPCLARHGFAQHIRIYTLKDDDALNQFLSSHPDFQGIICKDPQPRTFYPTLRKALRSSEPTVIFIYDQETSLYPELTSYLAPYTYMH</sequence>
<evidence type="ECO:0000256" key="2">
    <source>
        <dbReference type="ARBA" id="ARBA00007663"/>
    </source>
</evidence>
<reference evidence="13 14" key="1">
    <citation type="submission" date="2020-08" db="EMBL/GenBank/DDBJ databases">
        <title>Isolation and characterization of novel Chlamydia from Siamese crocodiles (Crocodylus siamensis).</title>
        <authorList>
            <person name="Sariya L."/>
        </authorList>
    </citation>
    <scope>NUCLEOTIDE SEQUENCE [LARGE SCALE GENOMIC DNA]</scope>
    <source>
        <strain evidence="13 14">No. 12</strain>
    </source>
</reference>
<keyword evidence="8" id="KW-0547">Nucleotide-binding</keyword>
<comment type="similarity">
    <text evidence="2">Belongs to the SUA5 family.</text>
</comment>
<dbReference type="InterPro" id="IPR050156">
    <property type="entry name" value="TC-AMP_synthase_SUA5"/>
</dbReference>
<name>A0ABX8CHI0_9CHLA</name>
<dbReference type="PROSITE" id="PS51163">
    <property type="entry name" value="YRDC"/>
    <property type="match status" value="1"/>
</dbReference>
<dbReference type="Proteomes" id="UP000680625">
    <property type="component" value="Chromosome"/>
</dbReference>
<dbReference type="EC" id="2.7.7.87" evidence="3"/>
<protein>
    <recommendedName>
        <fullName evidence="10">L-threonylcarbamoyladenylate synthase</fullName>
        <ecNumber evidence="3">2.7.7.87</ecNumber>
    </recommendedName>
    <alternativeName>
        <fullName evidence="10">L-threonylcarbamoyladenylate synthase</fullName>
    </alternativeName>
</protein>
<evidence type="ECO:0000256" key="10">
    <source>
        <dbReference type="ARBA" id="ARBA00029774"/>
    </source>
</evidence>
<dbReference type="Gene3D" id="3.90.870.10">
    <property type="entry name" value="DHBP synthase"/>
    <property type="match status" value="1"/>
</dbReference>
<dbReference type="InterPro" id="IPR006070">
    <property type="entry name" value="Sua5-like_dom"/>
</dbReference>
<keyword evidence="7" id="KW-0548">Nucleotidyltransferase</keyword>
<dbReference type="PIRSF" id="PIRSF036543">
    <property type="entry name" value="YdrC_chlamyd"/>
    <property type="match status" value="1"/>
</dbReference>
<keyword evidence="5" id="KW-0808">Transferase</keyword>
<gene>
    <name evidence="13" type="ORF">H9Q19_05045</name>
</gene>
<dbReference type="InterPro" id="IPR017945">
    <property type="entry name" value="DHBP_synth_RibB-like_a/b_dom"/>
</dbReference>
<dbReference type="RefSeq" id="WP_213240927.1">
    <property type="nucleotide sequence ID" value="NZ_CP060791.1"/>
</dbReference>
<dbReference type="PANTHER" id="PTHR17490:SF16">
    <property type="entry name" value="THREONYLCARBAMOYL-AMP SYNTHASE"/>
    <property type="match status" value="1"/>
</dbReference>
<dbReference type="Pfam" id="PF01300">
    <property type="entry name" value="Sua5_yciO_yrdC"/>
    <property type="match status" value="1"/>
</dbReference>